<gene>
    <name evidence="4" type="primary">xdhC</name>
    <name evidence="4" type="ORF">P1P91_01825</name>
</gene>
<dbReference type="InterPro" id="IPR003777">
    <property type="entry name" value="XdhC_CoxI"/>
</dbReference>
<feature type="domain" description="XdhC- CoxI" evidence="2">
    <location>
        <begin position="15"/>
        <end position="76"/>
    </location>
</feature>
<dbReference type="PANTHER" id="PTHR30388">
    <property type="entry name" value="ALDEHYDE OXIDOREDUCTASE MOLYBDENUM COFACTOR ASSEMBLY PROTEIN"/>
    <property type="match status" value="1"/>
</dbReference>
<feature type="region of interest" description="Disordered" evidence="1">
    <location>
        <begin position="144"/>
        <end position="164"/>
    </location>
</feature>
<protein>
    <submittedName>
        <fullName evidence="4">Xanthine dehydrogenase accessory protein XdhC</fullName>
    </submittedName>
</protein>
<evidence type="ECO:0000259" key="2">
    <source>
        <dbReference type="Pfam" id="PF02625"/>
    </source>
</evidence>
<dbReference type="InterPro" id="IPR014308">
    <property type="entry name" value="Xanthine_DH_XdhC"/>
</dbReference>
<dbReference type="InterPro" id="IPR027051">
    <property type="entry name" value="XdhC_Rossmann_dom"/>
</dbReference>
<name>A0ABY9Z2E3_9GAMM</name>
<sequence>MSPHDVWHGALDRLQREARPHALASVVGVAGSTPREPGTKMVITPDTVHDTLGGGHFEWQVMETAREALAAGESGTRLEAFPLGGRSGQCCGGYVHVMLELFAGAEMQVALFGAGNVGRELADLIAPLPWQLLWHDSRADIFPDTPGNERQRRRHIVPGSDGKPDVAEAVAGLPPGCHALVMTQDHGEDRAIVDALLRRGDCASIGLIGSRSKWASFRRRLADAGHGDEALAGVRCPIGVAGAHGKRPYEIALAVMAELLTFKPAETPADRRGVAPETLRAAFHPVAKSPQKKSQQRLGPVDVSHW</sequence>
<proteinExistence type="predicted"/>
<dbReference type="Pfam" id="PF02625">
    <property type="entry name" value="XdhC_CoxI"/>
    <property type="match status" value="1"/>
</dbReference>
<accession>A0ABY9Z2E3</accession>
<dbReference type="Proteomes" id="UP001301869">
    <property type="component" value="Chromosome"/>
</dbReference>
<evidence type="ECO:0000313" key="5">
    <source>
        <dbReference type="Proteomes" id="UP001301869"/>
    </source>
</evidence>
<organism evidence="4 5">
    <name type="scientific">Halomonas piscis</name>
    <dbReference type="NCBI Taxonomy" id="3031727"/>
    <lineage>
        <taxon>Bacteria</taxon>
        <taxon>Pseudomonadati</taxon>
        <taxon>Pseudomonadota</taxon>
        <taxon>Gammaproteobacteria</taxon>
        <taxon>Oceanospirillales</taxon>
        <taxon>Halomonadaceae</taxon>
        <taxon>Halomonas</taxon>
    </lineage>
</organism>
<feature type="region of interest" description="Disordered" evidence="1">
    <location>
        <begin position="284"/>
        <end position="306"/>
    </location>
</feature>
<dbReference type="RefSeq" id="WP_311884120.1">
    <property type="nucleotide sequence ID" value="NZ_CP119391.1"/>
</dbReference>
<evidence type="ECO:0000313" key="4">
    <source>
        <dbReference type="EMBL" id="WNK20449.1"/>
    </source>
</evidence>
<dbReference type="EMBL" id="CP119391">
    <property type="protein sequence ID" value="WNK20449.1"/>
    <property type="molecule type" value="Genomic_DNA"/>
</dbReference>
<dbReference type="InterPro" id="IPR052698">
    <property type="entry name" value="MoCofactor_Util/Proc"/>
</dbReference>
<dbReference type="Pfam" id="PF13478">
    <property type="entry name" value="XdhC_C"/>
    <property type="match status" value="1"/>
</dbReference>
<evidence type="ECO:0000259" key="3">
    <source>
        <dbReference type="Pfam" id="PF13478"/>
    </source>
</evidence>
<keyword evidence="5" id="KW-1185">Reference proteome</keyword>
<evidence type="ECO:0000256" key="1">
    <source>
        <dbReference type="SAM" id="MobiDB-lite"/>
    </source>
</evidence>
<dbReference type="NCBIfam" id="TIGR02964">
    <property type="entry name" value="xanthine_xdhC"/>
    <property type="match status" value="1"/>
</dbReference>
<dbReference type="Gene3D" id="3.40.50.720">
    <property type="entry name" value="NAD(P)-binding Rossmann-like Domain"/>
    <property type="match status" value="1"/>
</dbReference>
<reference evidence="4 5" key="1">
    <citation type="submission" date="2023-03" db="EMBL/GenBank/DDBJ databases">
        <title>Halomonas sp. nov., isolated from Korean tranditional fermented seafood 'Jeotgal'.</title>
        <authorList>
            <person name="Kim B."/>
            <person name="Shin N.-R."/>
        </authorList>
    </citation>
    <scope>NUCLEOTIDE SEQUENCE [LARGE SCALE GENOMIC DNA]</scope>
    <source>
        <strain evidence="4 5">SG2L-4</strain>
    </source>
</reference>
<dbReference type="PANTHER" id="PTHR30388:SF6">
    <property type="entry name" value="XANTHINE DEHYDROGENASE SUBUNIT A-RELATED"/>
    <property type="match status" value="1"/>
</dbReference>
<feature type="domain" description="XdhC Rossmann" evidence="3">
    <location>
        <begin position="110"/>
        <end position="259"/>
    </location>
</feature>